<sequence length="202" mass="21896">MTALSDQTRAIYDREAQRYDLGRNRSLFERPWLDRALADVPKGGAVLDLGCGAGEPIGRYLVDQGYDVTGADFSQAMLAIFRSRLPQARAVLADMRQLDLGQSFDAIIGWGSFFHLTAQDQRAALPRIAAHLAPGGRLLLTVGPEAGEAIGSVGRSQVYHASLGHEDYVSILSNTECRTEEFAPNDAGAQGHSLLLARRNPC</sequence>
<dbReference type="Gene3D" id="3.40.50.150">
    <property type="entry name" value="Vaccinia Virus protein VP39"/>
    <property type="match status" value="1"/>
</dbReference>
<dbReference type="PANTHER" id="PTHR43464">
    <property type="entry name" value="METHYLTRANSFERASE"/>
    <property type="match status" value="1"/>
</dbReference>
<feature type="domain" description="Methyltransferase" evidence="4">
    <location>
        <begin position="46"/>
        <end position="136"/>
    </location>
</feature>
<keyword evidence="2 5" id="KW-0808">Transferase</keyword>
<dbReference type="GO" id="GO:0008168">
    <property type="term" value="F:methyltransferase activity"/>
    <property type="evidence" value="ECO:0007669"/>
    <property type="project" value="UniProtKB-KW"/>
</dbReference>
<dbReference type="RefSeq" id="WP_282302381.1">
    <property type="nucleotide sequence ID" value="NZ_CP124616.1"/>
</dbReference>
<keyword evidence="1 5" id="KW-0489">Methyltransferase</keyword>
<name>A0ABY8QPJ9_9RHOB</name>
<dbReference type="InterPro" id="IPR029063">
    <property type="entry name" value="SAM-dependent_MTases_sf"/>
</dbReference>
<dbReference type="Pfam" id="PF13649">
    <property type="entry name" value="Methyltransf_25"/>
    <property type="match status" value="1"/>
</dbReference>
<gene>
    <name evidence="5" type="ORF">QF118_09485</name>
</gene>
<dbReference type="PANTHER" id="PTHR43464:SF19">
    <property type="entry name" value="UBIQUINONE BIOSYNTHESIS O-METHYLTRANSFERASE, MITOCHONDRIAL"/>
    <property type="match status" value="1"/>
</dbReference>
<evidence type="ECO:0000259" key="4">
    <source>
        <dbReference type="Pfam" id="PF13649"/>
    </source>
</evidence>
<dbReference type="Proteomes" id="UP001241605">
    <property type="component" value="Chromosome"/>
</dbReference>
<dbReference type="EC" id="2.1.1.-" evidence="5"/>
<keyword evidence="3" id="KW-0949">S-adenosyl-L-methionine</keyword>
<reference evidence="5 6" key="1">
    <citation type="submission" date="2023-05" db="EMBL/GenBank/DDBJ databases">
        <title>YMD87, complete Genome.</title>
        <authorList>
            <person name="Zhang J."/>
            <person name="Xu X."/>
        </authorList>
    </citation>
    <scope>NUCLEOTIDE SEQUENCE [LARGE SCALE GENOMIC DNA]</scope>
    <source>
        <strain evidence="5 6">YMD87</strain>
    </source>
</reference>
<evidence type="ECO:0000256" key="2">
    <source>
        <dbReference type="ARBA" id="ARBA00022679"/>
    </source>
</evidence>
<evidence type="ECO:0000256" key="3">
    <source>
        <dbReference type="ARBA" id="ARBA00022691"/>
    </source>
</evidence>
<dbReference type="CDD" id="cd02440">
    <property type="entry name" value="AdoMet_MTases"/>
    <property type="match status" value="1"/>
</dbReference>
<evidence type="ECO:0000256" key="1">
    <source>
        <dbReference type="ARBA" id="ARBA00022603"/>
    </source>
</evidence>
<dbReference type="GO" id="GO:0032259">
    <property type="term" value="P:methylation"/>
    <property type="evidence" value="ECO:0007669"/>
    <property type="project" value="UniProtKB-KW"/>
</dbReference>
<proteinExistence type="predicted"/>
<dbReference type="InterPro" id="IPR041698">
    <property type="entry name" value="Methyltransf_25"/>
</dbReference>
<evidence type="ECO:0000313" key="6">
    <source>
        <dbReference type="Proteomes" id="UP001241605"/>
    </source>
</evidence>
<dbReference type="SUPFAM" id="SSF53335">
    <property type="entry name" value="S-adenosyl-L-methionine-dependent methyltransferases"/>
    <property type="match status" value="1"/>
</dbReference>
<organism evidence="5 6">
    <name type="scientific">Tropicibacter oceani</name>
    <dbReference type="NCBI Taxonomy" id="3058420"/>
    <lineage>
        <taxon>Bacteria</taxon>
        <taxon>Pseudomonadati</taxon>
        <taxon>Pseudomonadota</taxon>
        <taxon>Alphaproteobacteria</taxon>
        <taxon>Rhodobacterales</taxon>
        <taxon>Roseobacteraceae</taxon>
        <taxon>Tropicibacter</taxon>
    </lineage>
</organism>
<accession>A0ABY8QPJ9</accession>
<keyword evidence="6" id="KW-1185">Reference proteome</keyword>
<protein>
    <submittedName>
        <fullName evidence="5">Class I SAM-dependent methyltransferase</fullName>
        <ecNumber evidence="5">2.1.1.-</ecNumber>
    </submittedName>
</protein>
<dbReference type="EMBL" id="CP124616">
    <property type="protein sequence ID" value="WGW05757.1"/>
    <property type="molecule type" value="Genomic_DNA"/>
</dbReference>
<evidence type="ECO:0000313" key="5">
    <source>
        <dbReference type="EMBL" id="WGW05757.1"/>
    </source>
</evidence>